<comment type="catalytic activity">
    <reaction evidence="14">
        <text>resolvin D1 + NAD(+) = 17-oxoresolvin D1 + NADH + H(+)</text>
        <dbReference type="Rhea" id="RHEA:50128"/>
        <dbReference type="ChEBI" id="CHEBI:15378"/>
        <dbReference type="ChEBI" id="CHEBI:57540"/>
        <dbReference type="ChEBI" id="CHEBI:57945"/>
        <dbReference type="ChEBI" id="CHEBI:132079"/>
        <dbReference type="ChEBI" id="CHEBI:132081"/>
    </reaction>
    <physiologicalReaction direction="left-to-right" evidence="14">
        <dbReference type="Rhea" id="RHEA:50129"/>
    </physiologicalReaction>
</comment>
<evidence type="ECO:0000256" key="9">
    <source>
        <dbReference type="ARBA" id="ARBA00047325"/>
    </source>
</evidence>
<keyword evidence="23" id="KW-1185">Reference proteome</keyword>
<sequence>MGERSVRGKVVLITGGAEGIGREIARNYLAAGASVVVLVDVNDRLGRATAAELNSTHGPGKAAFIRADVTSEKDLDSVYARVQRDYDHLDVLVNNAGILDENCSLNDRQTGIIDKTEREKEDPDHYDDLTRTIGHTSQPCPSLSPTMLCKNPSTSLLTSSTRDPNDTLVVCGYVKIIQRTALHQIDINTEVVS</sequence>
<evidence type="ECO:0000313" key="22">
    <source>
        <dbReference type="EMBL" id="GBP82921.1"/>
    </source>
</evidence>
<evidence type="ECO:0000256" key="6">
    <source>
        <dbReference type="ARBA" id="ARBA00041812"/>
    </source>
</evidence>
<evidence type="ECO:0000256" key="16">
    <source>
        <dbReference type="ARBA" id="ARBA00048535"/>
    </source>
</evidence>
<evidence type="ECO:0000256" key="2">
    <source>
        <dbReference type="ARBA" id="ARBA00023002"/>
    </source>
</evidence>
<comment type="function">
    <text evidence="8">Catalyzes the NAD-dependent dehydrogenation (oxidation) of a broad array of hydroxylated polyunsaturated fatty acids (mainly eicosanoids and docosanoids, including prostaglandins, lipoxins and resolvins), yielding their corresponding keto (oxo) metabolites. Decreases the levels of the pro-proliferative prostaglandins such as prostaglandin E2 (whose activity is increased in cancer because of an increase in the expression of cyclooxygenase 2) and generates oxo-fatty acid products that can profoundly influence cell function by abrogating pro-inflammatory cytokine expression. Converts resolvins E1, D1 and D2 to their oxo products, which represents a mode of resolvin inactivation. Resolvin E1 plays important roles during the resolution phase of acute inflammation, while resolvins D1 and D2 have a unique role in obesity-induced adipose inflammation.</text>
</comment>
<dbReference type="STRING" id="151549.A0A4C1Z2E3"/>
<evidence type="ECO:0000256" key="17">
    <source>
        <dbReference type="ARBA" id="ARBA00048611"/>
    </source>
</evidence>
<protein>
    <recommendedName>
        <fullName evidence="5">15-hydroxyprostaglandin dehydrogenase [NAD(+)]</fullName>
        <ecNumber evidence="3">1.1.1.141</ecNumber>
        <ecNumber evidence="4">1.1.1.232</ecNumber>
    </recommendedName>
    <alternativeName>
        <fullName evidence="7">Eicosanoid/docosanoid dehydrogenase [NAD(+)]</fullName>
    </alternativeName>
    <alternativeName>
        <fullName evidence="6">Prostaglandin dehydrogenase 1</fullName>
    </alternativeName>
</protein>
<dbReference type="Gene3D" id="3.40.50.720">
    <property type="entry name" value="NAD(P)-binding Rossmann-like Domain"/>
    <property type="match status" value="1"/>
</dbReference>
<evidence type="ECO:0000256" key="7">
    <source>
        <dbReference type="ARBA" id="ARBA00042026"/>
    </source>
</evidence>
<proteinExistence type="inferred from homology"/>
<comment type="catalytic activity">
    <reaction evidence="10">
        <text>resolvin D1 + NAD(+) = 8-oxoresolvin D1 + NADH + H(+)</text>
        <dbReference type="Rhea" id="RHEA:50124"/>
        <dbReference type="ChEBI" id="CHEBI:15378"/>
        <dbReference type="ChEBI" id="CHEBI:57540"/>
        <dbReference type="ChEBI" id="CHEBI:57945"/>
        <dbReference type="ChEBI" id="CHEBI:132079"/>
        <dbReference type="ChEBI" id="CHEBI:132080"/>
    </reaction>
    <physiologicalReaction direction="left-to-right" evidence="10">
        <dbReference type="Rhea" id="RHEA:50125"/>
    </physiologicalReaction>
</comment>
<dbReference type="InterPro" id="IPR002347">
    <property type="entry name" value="SDR_fam"/>
</dbReference>
<evidence type="ECO:0000256" key="12">
    <source>
        <dbReference type="ARBA" id="ARBA00048140"/>
    </source>
</evidence>
<name>A0A4C1Z2E3_EUMVA</name>
<comment type="catalytic activity">
    <reaction evidence="19">
        <text>resolvin D2 + NAD(+) = 16-oxoresolvin D2 + NADH + H(+)</text>
        <dbReference type="Rhea" id="RHEA:53588"/>
        <dbReference type="ChEBI" id="CHEBI:15378"/>
        <dbReference type="ChEBI" id="CHEBI:57540"/>
        <dbReference type="ChEBI" id="CHEBI:57945"/>
        <dbReference type="ChEBI" id="CHEBI:133367"/>
        <dbReference type="ChEBI" id="CHEBI:137498"/>
    </reaction>
    <physiologicalReaction direction="left-to-right" evidence="19">
        <dbReference type="Rhea" id="RHEA:53589"/>
    </physiologicalReaction>
</comment>
<keyword evidence="2" id="KW-0560">Oxidoreductase</keyword>
<dbReference type="EMBL" id="BGZK01001594">
    <property type="protein sequence ID" value="GBP82921.1"/>
    <property type="molecule type" value="Genomic_DNA"/>
</dbReference>
<dbReference type="SUPFAM" id="SSF51735">
    <property type="entry name" value="NAD(P)-binding Rossmann-fold domains"/>
    <property type="match status" value="1"/>
</dbReference>
<comment type="catalytic activity">
    <reaction evidence="20">
        <text>(15S)-hydroxy-(5Z,8Z,11Z,13E)-eicosatetraenoate + NAD(+) = 15-oxo-(5Z,8Z,11Z,13E)-eicosatetraenoate + NADH + H(+)</text>
        <dbReference type="Rhea" id="RHEA:23260"/>
        <dbReference type="ChEBI" id="CHEBI:15378"/>
        <dbReference type="ChEBI" id="CHEBI:57409"/>
        <dbReference type="ChEBI" id="CHEBI:57410"/>
        <dbReference type="ChEBI" id="CHEBI:57540"/>
        <dbReference type="ChEBI" id="CHEBI:57945"/>
        <dbReference type="EC" id="1.1.1.232"/>
    </reaction>
    <physiologicalReaction direction="left-to-right" evidence="20">
        <dbReference type="Rhea" id="RHEA:23261"/>
    </physiologicalReaction>
</comment>
<comment type="catalytic activity">
    <reaction evidence="17">
        <text>prostaglandin A1 + NAD(+) = 15-oxo-prostaglandin A1 + NADH + H(+)</text>
        <dbReference type="Rhea" id="RHEA:41263"/>
        <dbReference type="ChEBI" id="CHEBI:15378"/>
        <dbReference type="ChEBI" id="CHEBI:57398"/>
        <dbReference type="ChEBI" id="CHEBI:57540"/>
        <dbReference type="ChEBI" id="CHEBI:57945"/>
        <dbReference type="ChEBI" id="CHEBI:85072"/>
    </reaction>
    <physiologicalReaction direction="left-to-right" evidence="17">
        <dbReference type="Rhea" id="RHEA:41264"/>
    </physiologicalReaction>
</comment>
<dbReference type="PANTHER" id="PTHR44229">
    <property type="entry name" value="15-HYDROXYPROSTAGLANDIN DEHYDROGENASE [NAD(+)]"/>
    <property type="match status" value="1"/>
</dbReference>
<comment type="catalytic activity">
    <reaction evidence="16">
        <text>lipoxin A4 + NAD(+) = 15-oxo-(5S,6R)-dihydroxy-(7E,9E,11Z,13E)-eicosatetraenoate + NADH + H(+)</text>
        <dbReference type="Rhea" id="RHEA:41572"/>
        <dbReference type="ChEBI" id="CHEBI:15378"/>
        <dbReference type="ChEBI" id="CHEBI:57540"/>
        <dbReference type="ChEBI" id="CHEBI:57945"/>
        <dbReference type="ChEBI" id="CHEBI:67026"/>
        <dbReference type="ChEBI" id="CHEBI:78311"/>
    </reaction>
    <physiologicalReaction direction="left-to-right" evidence="16">
        <dbReference type="Rhea" id="RHEA:41573"/>
    </physiologicalReaction>
</comment>
<dbReference type="Pfam" id="PF00106">
    <property type="entry name" value="adh_short"/>
    <property type="match status" value="1"/>
</dbReference>
<comment type="catalytic activity">
    <reaction evidence="13">
        <text>(11R)-hydroxy-(5Z,8Z,12E,14Z)-eicosatetraenoate + NAD(+) = 11-oxo-(5Z,8Z,12E,14Z)-eicosatetraenoate + NADH + H(+)</text>
        <dbReference type="Rhea" id="RHEA:48640"/>
        <dbReference type="ChEBI" id="CHEBI:15378"/>
        <dbReference type="ChEBI" id="CHEBI:57540"/>
        <dbReference type="ChEBI" id="CHEBI:57945"/>
        <dbReference type="ChEBI" id="CHEBI:78836"/>
        <dbReference type="ChEBI" id="CHEBI:90697"/>
    </reaction>
    <physiologicalReaction direction="left-to-right" evidence="13">
        <dbReference type="Rhea" id="RHEA:48641"/>
    </physiologicalReaction>
</comment>
<comment type="catalytic activity">
    <reaction evidence="9">
        <text>prostaglandin E1 + NAD(+) = 15-oxoprostaglandin E1 + NADH + H(+)</text>
        <dbReference type="Rhea" id="RHEA:16477"/>
        <dbReference type="ChEBI" id="CHEBI:15378"/>
        <dbReference type="ChEBI" id="CHEBI:57397"/>
        <dbReference type="ChEBI" id="CHEBI:57401"/>
        <dbReference type="ChEBI" id="CHEBI:57540"/>
        <dbReference type="ChEBI" id="CHEBI:57945"/>
    </reaction>
    <physiologicalReaction direction="left-to-right" evidence="9">
        <dbReference type="Rhea" id="RHEA:16478"/>
    </physiologicalReaction>
</comment>
<evidence type="ECO:0000256" key="14">
    <source>
        <dbReference type="ARBA" id="ARBA00048170"/>
    </source>
</evidence>
<evidence type="ECO:0000256" key="21">
    <source>
        <dbReference type="ARBA" id="ARBA00049188"/>
    </source>
</evidence>
<gene>
    <name evidence="22" type="ORF">EVAR_25554_1</name>
</gene>
<organism evidence="22 23">
    <name type="scientific">Eumeta variegata</name>
    <name type="common">Bagworm moth</name>
    <name type="synonym">Eumeta japonica</name>
    <dbReference type="NCBI Taxonomy" id="151549"/>
    <lineage>
        <taxon>Eukaryota</taxon>
        <taxon>Metazoa</taxon>
        <taxon>Ecdysozoa</taxon>
        <taxon>Arthropoda</taxon>
        <taxon>Hexapoda</taxon>
        <taxon>Insecta</taxon>
        <taxon>Pterygota</taxon>
        <taxon>Neoptera</taxon>
        <taxon>Endopterygota</taxon>
        <taxon>Lepidoptera</taxon>
        <taxon>Glossata</taxon>
        <taxon>Ditrysia</taxon>
        <taxon>Tineoidea</taxon>
        <taxon>Psychidae</taxon>
        <taxon>Oiketicinae</taxon>
        <taxon>Eumeta</taxon>
    </lineage>
</organism>
<comment type="catalytic activity">
    <reaction evidence="18">
        <text>prostaglandin E2 + NAD(+) = 15-oxoprostaglandin E2 + NADH + H(+)</text>
        <dbReference type="Rhea" id="RHEA:11876"/>
        <dbReference type="ChEBI" id="CHEBI:15378"/>
        <dbReference type="ChEBI" id="CHEBI:57400"/>
        <dbReference type="ChEBI" id="CHEBI:57540"/>
        <dbReference type="ChEBI" id="CHEBI:57945"/>
        <dbReference type="ChEBI" id="CHEBI:606564"/>
        <dbReference type="EC" id="1.1.1.141"/>
    </reaction>
    <physiologicalReaction direction="left-to-right" evidence="18">
        <dbReference type="Rhea" id="RHEA:11877"/>
    </physiologicalReaction>
</comment>
<evidence type="ECO:0000256" key="11">
    <source>
        <dbReference type="ARBA" id="ARBA00048008"/>
    </source>
</evidence>
<evidence type="ECO:0000256" key="18">
    <source>
        <dbReference type="ARBA" id="ARBA00048739"/>
    </source>
</evidence>
<accession>A0A4C1Z2E3</accession>
<evidence type="ECO:0000256" key="1">
    <source>
        <dbReference type="ARBA" id="ARBA00006484"/>
    </source>
</evidence>
<dbReference type="OrthoDB" id="37659at2759"/>
<evidence type="ECO:0000256" key="10">
    <source>
        <dbReference type="ARBA" id="ARBA00047672"/>
    </source>
</evidence>
<dbReference type="PANTHER" id="PTHR44229:SF4">
    <property type="entry name" value="15-HYDROXYPROSTAGLANDIN DEHYDROGENASE [NAD(+)]"/>
    <property type="match status" value="1"/>
</dbReference>
<evidence type="ECO:0000256" key="5">
    <source>
        <dbReference type="ARBA" id="ARBA00040276"/>
    </source>
</evidence>
<dbReference type="Proteomes" id="UP000299102">
    <property type="component" value="Unassembled WGS sequence"/>
</dbReference>
<comment type="similarity">
    <text evidence="1">Belongs to the short-chain dehydrogenases/reductases (SDR) family.</text>
</comment>
<dbReference type="EC" id="1.1.1.141" evidence="3"/>
<comment type="catalytic activity">
    <reaction evidence="15">
        <text>resolvin D2 + NAD(+) = 7-oxoresolvin D2 + NADH + H(+)</text>
        <dbReference type="Rhea" id="RHEA:53584"/>
        <dbReference type="ChEBI" id="CHEBI:15378"/>
        <dbReference type="ChEBI" id="CHEBI:57540"/>
        <dbReference type="ChEBI" id="CHEBI:57945"/>
        <dbReference type="ChEBI" id="CHEBI:133367"/>
        <dbReference type="ChEBI" id="CHEBI:137497"/>
    </reaction>
    <physiologicalReaction direction="left-to-right" evidence="15">
        <dbReference type="Rhea" id="RHEA:53585"/>
    </physiologicalReaction>
</comment>
<dbReference type="InterPro" id="IPR036291">
    <property type="entry name" value="NAD(P)-bd_dom_sf"/>
</dbReference>
<dbReference type="GO" id="GO:0047034">
    <property type="term" value="F:15-hydroxyicosatetraenoate dehydrogenase activity"/>
    <property type="evidence" value="ECO:0007669"/>
    <property type="project" value="UniProtKB-EC"/>
</dbReference>
<evidence type="ECO:0000256" key="15">
    <source>
        <dbReference type="ARBA" id="ARBA00048393"/>
    </source>
</evidence>
<dbReference type="GO" id="GO:0005737">
    <property type="term" value="C:cytoplasm"/>
    <property type="evidence" value="ECO:0007669"/>
    <property type="project" value="TreeGrafter"/>
</dbReference>
<comment type="catalytic activity">
    <reaction evidence="12">
        <text>15-oxo-(5S,6R)-dihydroxy-(7E,9E,11Z)-eicosatrienoate + NADH + H(+) = (5S,6R,15S)-trihydroxy-(7E,9E,11Z)-eicosatrienoate + NAD(+)</text>
        <dbReference type="Rhea" id="RHEA:41596"/>
        <dbReference type="ChEBI" id="CHEBI:15378"/>
        <dbReference type="ChEBI" id="CHEBI:57540"/>
        <dbReference type="ChEBI" id="CHEBI:57945"/>
        <dbReference type="ChEBI" id="CHEBI:78325"/>
        <dbReference type="ChEBI" id="CHEBI:78329"/>
    </reaction>
    <physiologicalReaction direction="left-to-right" evidence="12">
        <dbReference type="Rhea" id="RHEA:41597"/>
    </physiologicalReaction>
</comment>
<evidence type="ECO:0000256" key="13">
    <source>
        <dbReference type="ARBA" id="ARBA00048144"/>
    </source>
</evidence>
<evidence type="ECO:0000256" key="3">
    <source>
        <dbReference type="ARBA" id="ARBA00038968"/>
    </source>
</evidence>
<dbReference type="AlphaFoldDB" id="A0A4C1Z2E3"/>
<comment type="catalytic activity">
    <reaction evidence="21">
        <text>resolvin E1 + NAD(+) = 18-oxo-resolvin E1 + NADH + H(+)</text>
        <dbReference type="Rhea" id="RHEA:49244"/>
        <dbReference type="ChEBI" id="CHEBI:15378"/>
        <dbReference type="ChEBI" id="CHEBI:57540"/>
        <dbReference type="ChEBI" id="CHEBI:57945"/>
        <dbReference type="ChEBI" id="CHEBI:91000"/>
        <dbReference type="ChEBI" id="CHEBI:91001"/>
    </reaction>
    <physiologicalReaction direction="left-to-right" evidence="21">
        <dbReference type="Rhea" id="RHEA:49245"/>
    </physiologicalReaction>
</comment>
<dbReference type="GO" id="GO:0016404">
    <property type="term" value="F:15-hydroxyprostaglandin dehydrogenase (NAD+) activity"/>
    <property type="evidence" value="ECO:0007669"/>
    <property type="project" value="UniProtKB-EC"/>
</dbReference>
<comment type="caution">
    <text evidence="22">The sequence shown here is derived from an EMBL/GenBank/DDBJ whole genome shotgun (WGS) entry which is preliminary data.</text>
</comment>
<evidence type="ECO:0000313" key="23">
    <source>
        <dbReference type="Proteomes" id="UP000299102"/>
    </source>
</evidence>
<reference evidence="22 23" key="1">
    <citation type="journal article" date="2019" name="Commun. Biol.">
        <title>The bagworm genome reveals a unique fibroin gene that provides high tensile strength.</title>
        <authorList>
            <person name="Kono N."/>
            <person name="Nakamura H."/>
            <person name="Ohtoshi R."/>
            <person name="Tomita M."/>
            <person name="Numata K."/>
            <person name="Arakawa K."/>
        </authorList>
    </citation>
    <scope>NUCLEOTIDE SEQUENCE [LARGE SCALE GENOMIC DNA]</scope>
</reference>
<evidence type="ECO:0000256" key="19">
    <source>
        <dbReference type="ARBA" id="ARBA00048921"/>
    </source>
</evidence>
<dbReference type="EC" id="1.1.1.232" evidence="4"/>
<evidence type="ECO:0000256" key="20">
    <source>
        <dbReference type="ARBA" id="ARBA00049151"/>
    </source>
</evidence>
<evidence type="ECO:0000256" key="4">
    <source>
        <dbReference type="ARBA" id="ARBA00039060"/>
    </source>
</evidence>
<dbReference type="PRINTS" id="PR00081">
    <property type="entry name" value="GDHRDH"/>
</dbReference>
<comment type="catalytic activity">
    <reaction evidence="11">
        <text>14-hydroxy-(4Z,7Z,10Z,12E,16Z,19Z)-docosahexaenoate + NAD(+) = 14-oxo-(4Z,7Z,10Z,12E,16Z,19Z)-docosahexaenoate + NADH + H(+)</text>
        <dbReference type="Rhea" id="RHEA:48952"/>
        <dbReference type="ChEBI" id="CHEBI:15378"/>
        <dbReference type="ChEBI" id="CHEBI:57540"/>
        <dbReference type="ChEBI" id="CHEBI:57945"/>
        <dbReference type="ChEBI" id="CHEBI:90866"/>
        <dbReference type="ChEBI" id="CHEBI:90867"/>
    </reaction>
    <physiologicalReaction direction="left-to-right" evidence="11">
        <dbReference type="Rhea" id="RHEA:48953"/>
    </physiologicalReaction>
</comment>
<evidence type="ECO:0000256" key="8">
    <source>
        <dbReference type="ARBA" id="ARBA00045705"/>
    </source>
</evidence>